<dbReference type="GO" id="GO:0008843">
    <property type="term" value="F:endochitinase activity"/>
    <property type="evidence" value="ECO:0007669"/>
    <property type="project" value="UniProtKB-EC"/>
</dbReference>
<dbReference type="InterPro" id="IPR001579">
    <property type="entry name" value="Glyco_hydro_18_chit_AS"/>
</dbReference>
<dbReference type="CDD" id="cd00598">
    <property type="entry name" value="GH18_chitinase-like"/>
    <property type="match status" value="1"/>
</dbReference>
<protein>
    <recommendedName>
        <fullName evidence="1">chitinase</fullName>
        <ecNumber evidence="1">3.2.1.14</ecNumber>
    </recommendedName>
</protein>
<proteinExistence type="inferred from homology"/>
<dbReference type="EC" id="3.2.1.14" evidence="1"/>
<dbReference type="SUPFAM" id="SSF51445">
    <property type="entry name" value="(Trans)glycosidases"/>
    <property type="match status" value="1"/>
</dbReference>
<evidence type="ECO:0000256" key="4">
    <source>
        <dbReference type="RuleBase" id="RU000489"/>
    </source>
</evidence>
<feature type="domain" description="GH18" evidence="6">
    <location>
        <begin position="15"/>
        <end position="309"/>
    </location>
</feature>
<evidence type="ECO:0000256" key="5">
    <source>
        <dbReference type="RuleBase" id="RU004453"/>
    </source>
</evidence>
<name>A0A6B2LAJ2_9EUKA</name>
<accession>A0A6B2LAJ2</accession>
<dbReference type="GO" id="GO:0005975">
    <property type="term" value="P:carbohydrate metabolic process"/>
    <property type="evidence" value="ECO:0007669"/>
    <property type="project" value="InterPro"/>
</dbReference>
<dbReference type="PROSITE" id="PS01095">
    <property type="entry name" value="GH18_1"/>
    <property type="match status" value="1"/>
</dbReference>
<dbReference type="PANTHER" id="PTHR45708:SF49">
    <property type="entry name" value="ENDOCHITINASE"/>
    <property type="match status" value="1"/>
</dbReference>
<reference evidence="7" key="1">
    <citation type="journal article" date="2020" name="J. Eukaryot. Microbiol.">
        <title>De novo Sequencing, Assembly and Annotation of the Transcriptome for the Free-Living Testate Amoeba Arcella intermedia.</title>
        <authorList>
            <person name="Ribeiro G.M."/>
            <person name="Porfirio-Sousa A.L."/>
            <person name="Maurer-Alcala X.X."/>
            <person name="Katz L.A."/>
            <person name="Lahr D.J.G."/>
        </authorList>
    </citation>
    <scope>NUCLEOTIDE SEQUENCE</scope>
</reference>
<evidence type="ECO:0000256" key="1">
    <source>
        <dbReference type="ARBA" id="ARBA00012729"/>
    </source>
</evidence>
<evidence type="ECO:0000313" key="7">
    <source>
        <dbReference type="EMBL" id="NDV34082.1"/>
    </source>
</evidence>
<keyword evidence="2 4" id="KW-0378">Hydrolase</keyword>
<comment type="similarity">
    <text evidence="5">Belongs to the glycosyl hydrolase 18 family.</text>
</comment>
<organism evidence="7">
    <name type="scientific">Arcella intermedia</name>
    <dbReference type="NCBI Taxonomy" id="1963864"/>
    <lineage>
        <taxon>Eukaryota</taxon>
        <taxon>Amoebozoa</taxon>
        <taxon>Tubulinea</taxon>
        <taxon>Elardia</taxon>
        <taxon>Arcellinida</taxon>
        <taxon>Sphaerothecina</taxon>
        <taxon>Arcellidae</taxon>
        <taxon>Arcella</taxon>
    </lineage>
</organism>
<dbReference type="EMBL" id="GIBP01005113">
    <property type="protein sequence ID" value="NDV34082.1"/>
    <property type="molecule type" value="Transcribed_RNA"/>
</dbReference>
<sequence>MSSSLGPPYFVVYNDQLNSWWPPTAIAAGLGVPTYAHNSSYNIFNLAFWLTTGPADTALVWSNALTYVSSDNPWGSTTTAVQAAWLNLYHKNGIKLMVSAFGATEFPTSAGVDPVQCGHDLANFVINNQLDGVDLDWEDNAAMEAGTGEQWLINITRTLRQLLPKEKGYIISHAPQAPYFMGTSKYPKGGYLTVHKAVGDLIDFYNIQFYNQGNSQYSSFETLFVSSDGWASQTSVGEMITNGIAPNKIVVGKPISRGDVVNTGFVPVDSLAQFLQQGRGKGWNAGFMGWQYKSDSDGSWSQTLSKAFQ</sequence>
<dbReference type="AlphaFoldDB" id="A0A6B2LAJ2"/>
<evidence type="ECO:0000259" key="6">
    <source>
        <dbReference type="PROSITE" id="PS51910"/>
    </source>
</evidence>
<evidence type="ECO:0000256" key="2">
    <source>
        <dbReference type="ARBA" id="ARBA00022801"/>
    </source>
</evidence>
<dbReference type="Gene3D" id="3.20.20.80">
    <property type="entry name" value="Glycosidases"/>
    <property type="match status" value="1"/>
</dbReference>
<dbReference type="InterPro" id="IPR017853">
    <property type="entry name" value="GH"/>
</dbReference>
<dbReference type="InterPro" id="IPR001223">
    <property type="entry name" value="Glyco_hydro18_cat"/>
</dbReference>
<dbReference type="PANTHER" id="PTHR45708">
    <property type="entry name" value="ENDOCHITINASE"/>
    <property type="match status" value="1"/>
</dbReference>
<dbReference type="Pfam" id="PF00704">
    <property type="entry name" value="Glyco_hydro_18"/>
    <property type="match status" value="1"/>
</dbReference>
<evidence type="ECO:0000256" key="3">
    <source>
        <dbReference type="ARBA" id="ARBA00023295"/>
    </source>
</evidence>
<keyword evidence="3 4" id="KW-0326">Glycosidase</keyword>
<dbReference type="PROSITE" id="PS51910">
    <property type="entry name" value="GH18_2"/>
    <property type="match status" value="1"/>
</dbReference>
<dbReference type="InterPro" id="IPR050542">
    <property type="entry name" value="Glycosyl_Hydrlase18_Chitinase"/>
</dbReference>